<comment type="caution">
    <text evidence="1">The sequence shown here is derived from an EMBL/GenBank/DDBJ whole genome shotgun (WGS) entry which is preliminary data.</text>
</comment>
<accession>A0ACA9NCM6</accession>
<name>A0ACA9NCM6_9GLOM</name>
<dbReference type="Proteomes" id="UP000789525">
    <property type="component" value="Unassembled WGS sequence"/>
</dbReference>
<keyword evidence="2" id="KW-1185">Reference proteome</keyword>
<protein>
    <submittedName>
        <fullName evidence="1">15450_t:CDS:1</fullName>
    </submittedName>
</protein>
<reference evidence="1" key="1">
    <citation type="submission" date="2021-06" db="EMBL/GenBank/DDBJ databases">
        <authorList>
            <person name="Kallberg Y."/>
            <person name="Tangrot J."/>
            <person name="Rosling A."/>
        </authorList>
    </citation>
    <scope>NUCLEOTIDE SEQUENCE</scope>
    <source>
        <strain evidence="1">CL356</strain>
    </source>
</reference>
<dbReference type="EMBL" id="CAJVPT010020567">
    <property type="protein sequence ID" value="CAG8649135.1"/>
    <property type="molecule type" value="Genomic_DNA"/>
</dbReference>
<evidence type="ECO:0000313" key="1">
    <source>
        <dbReference type="EMBL" id="CAG8649135.1"/>
    </source>
</evidence>
<organism evidence="1 2">
    <name type="scientific">Acaulospora colombiana</name>
    <dbReference type="NCBI Taxonomy" id="27376"/>
    <lineage>
        <taxon>Eukaryota</taxon>
        <taxon>Fungi</taxon>
        <taxon>Fungi incertae sedis</taxon>
        <taxon>Mucoromycota</taxon>
        <taxon>Glomeromycotina</taxon>
        <taxon>Glomeromycetes</taxon>
        <taxon>Diversisporales</taxon>
        <taxon>Acaulosporaceae</taxon>
        <taxon>Acaulospora</taxon>
    </lineage>
</organism>
<gene>
    <name evidence="1" type="ORF">ACOLOM_LOCUS8193</name>
</gene>
<feature type="non-terminal residue" evidence="1">
    <location>
        <position position="1"/>
    </location>
</feature>
<sequence length="114" mass="11852">SDKRLKAIELNEKARQRELSSRSDEFEAELHGFVAGKKLKRTGGAEEVERIRQRKDGMAFKAMFSGGGPIGGGNIGDTGGGGASAFPGGLPGLAAAPPLSDSEEELSPVESPIN</sequence>
<proteinExistence type="predicted"/>
<evidence type="ECO:0000313" key="2">
    <source>
        <dbReference type="Proteomes" id="UP000789525"/>
    </source>
</evidence>